<evidence type="ECO:0000313" key="7">
    <source>
        <dbReference type="EMBL" id="KAK7207526.1"/>
    </source>
</evidence>
<feature type="domain" description="DNL-type" evidence="6">
    <location>
        <begin position="133"/>
        <end position="233"/>
    </location>
</feature>
<feature type="compositionally biased region" description="Acidic residues" evidence="5">
    <location>
        <begin position="68"/>
        <end position="77"/>
    </location>
</feature>
<gene>
    <name evidence="7" type="ORF">BZA70DRAFT_271543</name>
</gene>
<dbReference type="GeneID" id="90037010"/>
<sequence>MSALTRTVLRRTLLVPLGARSSLKGACQVGNLQPLISSVSQPRGSVRPLSSLFGNLISKSKKPPSEAEKDDDDDDIMGEINSAFSPEQLKAFEREEQPKSIYDDGNSPYEITTDKADPEFPTEEEIANANVPKGLETYFLRATCTSCGTRTAHFIAQHAYHQGTIILYCKNVACSRFSIFIDNLGIFPEREEREYALEEVMTETAEAIAQGNRGFTRDLVVEIRPPGPMAPEEFDEYVQEMEQEELKRAARREARERELSGEAQEEISEETEENLEEMEGLSDEMEGSLDQMEAYPIQMEGFASEFEGVPMEEFADQAEASSNEAAAEDNASELVDETAEIDESLAGKIFETGAIDEEMLSELLHGNVFETYAPDDEDVIEEFLAGFEGSDREALRLKIEEIFNGKVEEDVYDDLNDGWNMDGIDDIAEGSEKLFLQDESGNAGSQEPLFDFKSPTAVADLRKLTPEQTAAVFRIELEKYKARKGL</sequence>
<dbReference type="Pfam" id="PF05180">
    <property type="entry name" value="zf-DNL"/>
    <property type="match status" value="1"/>
</dbReference>
<dbReference type="RefSeq" id="XP_064770559.1">
    <property type="nucleotide sequence ID" value="XM_064911498.1"/>
</dbReference>
<protein>
    <recommendedName>
        <fullName evidence="6">DNL-type domain-containing protein</fullName>
    </recommendedName>
</protein>
<dbReference type="InterPro" id="IPR024158">
    <property type="entry name" value="Mt_import_TIM15"/>
</dbReference>
<feature type="region of interest" description="Disordered" evidence="5">
    <location>
        <begin position="57"/>
        <end position="79"/>
    </location>
</feature>
<name>A0ABR1FCE5_9ASCO</name>
<dbReference type="PANTHER" id="PTHR20922">
    <property type="entry name" value="DNL-TYPE ZINC FINGER PROTEIN"/>
    <property type="match status" value="1"/>
</dbReference>
<evidence type="ECO:0000256" key="5">
    <source>
        <dbReference type="SAM" id="MobiDB-lite"/>
    </source>
</evidence>
<keyword evidence="3" id="KW-0862">Zinc</keyword>
<evidence type="ECO:0000256" key="1">
    <source>
        <dbReference type="ARBA" id="ARBA00022723"/>
    </source>
</evidence>
<evidence type="ECO:0000256" key="2">
    <source>
        <dbReference type="ARBA" id="ARBA00022771"/>
    </source>
</evidence>
<keyword evidence="2 4" id="KW-0863">Zinc-finger</keyword>
<dbReference type="PANTHER" id="PTHR20922:SF13">
    <property type="entry name" value="DNL-TYPE ZINC FINGER PROTEIN"/>
    <property type="match status" value="1"/>
</dbReference>
<feature type="compositionally biased region" description="Acidic residues" evidence="5">
    <location>
        <begin position="263"/>
        <end position="273"/>
    </location>
</feature>
<proteinExistence type="predicted"/>
<dbReference type="EMBL" id="JBBJBU010000001">
    <property type="protein sequence ID" value="KAK7207526.1"/>
    <property type="molecule type" value="Genomic_DNA"/>
</dbReference>
<feature type="region of interest" description="Disordered" evidence="5">
    <location>
        <begin position="248"/>
        <end position="273"/>
    </location>
</feature>
<organism evidence="7 8">
    <name type="scientific">Myxozyma melibiosi</name>
    <dbReference type="NCBI Taxonomy" id="54550"/>
    <lineage>
        <taxon>Eukaryota</taxon>
        <taxon>Fungi</taxon>
        <taxon>Dikarya</taxon>
        <taxon>Ascomycota</taxon>
        <taxon>Saccharomycotina</taxon>
        <taxon>Lipomycetes</taxon>
        <taxon>Lipomycetales</taxon>
        <taxon>Lipomycetaceae</taxon>
        <taxon>Myxozyma</taxon>
    </lineage>
</organism>
<comment type="caution">
    <text evidence="7">The sequence shown here is derived from an EMBL/GenBank/DDBJ whole genome shotgun (WGS) entry which is preliminary data.</text>
</comment>
<dbReference type="PROSITE" id="PS51501">
    <property type="entry name" value="ZF_DNL"/>
    <property type="match status" value="1"/>
</dbReference>
<evidence type="ECO:0000259" key="6">
    <source>
        <dbReference type="PROSITE" id="PS51501"/>
    </source>
</evidence>
<keyword evidence="1" id="KW-0479">Metal-binding</keyword>
<accession>A0ABR1FCE5</accession>
<feature type="compositionally biased region" description="Basic and acidic residues" evidence="5">
    <location>
        <begin position="248"/>
        <end position="260"/>
    </location>
</feature>
<dbReference type="InterPro" id="IPR007853">
    <property type="entry name" value="Znf_DNL-typ"/>
</dbReference>
<evidence type="ECO:0000256" key="3">
    <source>
        <dbReference type="ARBA" id="ARBA00022833"/>
    </source>
</evidence>
<keyword evidence="8" id="KW-1185">Reference proteome</keyword>
<evidence type="ECO:0000256" key="4">
    <source>
        <dbReference type="PROSITE-ProRule" id="PRU00834"/>
    </source>
</evidence>
<reference evidence="7 8" key="1">
    <citation type="submission" date="2024-03" db="EMBL/GenBank/DDBJ databases">
        <title>Genome-scale model development and genomic sequencing of the oleaginous clade Lipomyces.</title>
        <authorList>
            <consortium name="Lawrence Berkeley National Laboratory"/>
            <person name="Czajka J.J."/>
            <person name="Han Y."/>
            <person name="Kim J."/>
            <person name="Mondo S.J."/>
            <person name="Hofstad B.A."/>
            <person name="Robles A."/>
            <person name="Haridas S."/>
            <person name="Riley R."/>
            <person name="LaButti K."/>
            <person name="Pangilinan J."/>
            <person name="Andreopoulos W."/>
            <person name="Lipzen A."/>
            <person name="Yan J."/>
            <person name="Wang M."/>
            <person name="Ng V."/>
            <person name="Grigoriev I.V."/>
            <person name="Spatafora J.W."/>
            <person name="Magnuson J.K."/>
            <person name="Baker S.E."/>
            <person name="Pomraning K.R."/>
        </authorList>
    </citation>
    <scope>NUCLEOTIDE SEQUENCE [LARGE SCALE GENOMIC DNA]</scope>
    <source>
        <strain evidence="7 8">Phaff 52-87</strain>
    </source>
</reference>
<evidence type="ECO:0000313" key="8">
    <source>
        <dbReference type="Proteomes" id="UP001498771"/>
    </source>
</evidence>
<dbReference type="Proteomes" id="UP001498771">
    <property type="component" value="Unassembled WGS sequence"/>
</dbReference>